<dbReference type="Gene3D" id="3.20.20.70">
    <property type="entry name" value="Aldolase class I"/>
    <property type="match status" value="1"/>
</dbReference>
<dbReference type="InterPro" id="IPR013785">
    <property type="entry name" value="Aldolase_TIM"/>
</dbReference>
<feature type="domain" description="AFP-like" evidence="1">
    <location>
        <begin position="309"/>
        <end position="361"/>
    </location>
</feature>
<dbReference type="PROSITE" id="PS50844">
    <property type="entry name" value="AFP_LIKE"/>
    <property type="match status" value="1"/>
</dbReference>
<dbReference type="InterPro" id="IPR020007">
    <property type="entry name" value="NeuB/NeuA"/>
</dbReference>
<dbReference type="EMBL" id="JBHILM010000011">
    <property type="protein sequence ID" value="MFB5681583.1"/>
    <property type="molecule type" value="Genomic_DNA"/>
</dbReference>
<organism evidence="2 3">
    <name type="scientific">Paenibacillus terreus</name>
    <dbReference type="NCBI Taxonomy" id="1387834"/>
    <lineage>
        <taxon>Bacteria</taxon>
        <taxon>Bacillati</taxon>
        <taxon>Bacillota</taxon>
        <taxon>Bacilli</taxon>
        <taxon>Bacillales</taxon>
        <taxon>Paenibacillaceae</taxon>
        <taxon>Paenibacillus</taxon>
    </lineage>
</organism>
<dbReference type="InterPro" id="IPR013974">
    <property type="entry name" value="SAF"/>
</dbReference>
<dbReference type="PANTHER" id="PTHR42966:SF1">
    <property type="entry name" value="SIALIC ACID SYNTHASE"/>
    <property type="match status" value="1"/>
</dbReference>
<dbReference type="InterPro" id="IPR006190">
    <property type="entry name" value="SAF_AFP_Neu5Ac"/>
</dbReference>
<dbReference type="Proteomes" id="UP001580407">
    <property type="component" value="Unassembled WGS sequence"/>
</dbReference>
<protein>
    <submittedName>
        <fullName evidence="2">N-acetylneuraminate synthase</fullName>
        <ecNumber evidence="2">2.5.1.56</ecNumber>
    </submittedName>
</protein>
<dbReference type="InterPro" id="IPR013132">
    <property type="entry name" value="PseI/NeuA/B-like_N"/>
</dbReference>
<dbReference type="Pfam" id="PF03102">
    <property type="entry name" value="NeuB"/>
    <property type="match status" value="1"/>
</dbReference>
<dbReference type="GO" id="GO:0050462">
    <property type="term" value="F:N-acetylneuraminate synthase activity"/>
    <property type="evidence" value="ECO:0007669"/>
    <property type="project" value="UniProtKB-EC"/>
</dbReference>
<dbReference type="RefSeq" id="WP_375525369.1">
    <property type="nucleotide sequence ID" value="NZ_JBHILM010000011.1"/>
</dbReference>
<sequence>MNRTYIIAEAGVNHNGSLDRAMELIDAAKSAGADAVKFQTFKALQIAAPYAMKAHYQRHQTGGDESQLSMLRALELTEEMHDRLIAYSMEKGIDFLSTPFDLSSVNLLVHKYNLPRLKSSSGEITNAPLLLAMASSQKPIILSTGMCLLGDIEAALGVIAYGYLNWAASGISPSTKAFQEAYRSDEGQLLLQERVTLLHCTTEYPSPVGEVHLRMMNTLASAFHLQVGYSDHTLGITVPIAAVARGAAVIEKHLTLDRSLPGPDHAGSLEPEEFSAMTKAIREVEAALGSNVKRPSAAEIVNVEAVRKSVVAAKPILTGEPFTSENLTVKRAGTGISAMRYFDLIGKTATRDYEPDERIEG</sequence>
<keyword evidence="2" id="KW-0808">Transferase</keyword>
<gene>
    <name evidence="2" type="primary">neuB</name>
    <name evidence="2" type="ORF">ACE3NQ_11730</name>
</gene>
<evidence type="ECO:0000259" key="1">
    <source>
        <dbReference type="PROSITE" id="PS50844"/>
    </source>
</evidence>
<dbReference type="Gene3D" id="3.90.1210.10">
    <property type="entry name" value="Antifreeze-like/N-acetylneuraminic acid synthase C-terminal domain"/>
    <property type="match status" value="1"/>
</dbReference>
<keyword evidence="3" id="KW-1185">Reference proteome</keyword>
<evidence type="ECO:0000313" key="3">
    <source>
        <dbReference type="Proteomes" id="UP001580407"/>
    </source>
</evidence>
<name>A0ABV5B7B6_9BACL</name>
<dbReference type="InterPro" id="IPR036732">
    <property type="entry name" value="AFP_Neu5c_C_sf"/>
</dbReference>
<dbReference type="SUPFAM" id="SSF51269">
    <property type="entry name" value="AFP III-like domain"/>
    <property type="match status" value="1"/>
</dbReference>
<dbReference type="Pfam" id="PF08666">
    <property type="entry name" value="SAF"/>
    <property type="match status" value="1"/>
</dbReference>
<accession>A0ABV5B7B6</accession>
<dbReference type="PANTHER" id="PTHR42966">
    <property type="entry name" value="N-ACETYLNEURAMINATE SYNTHASE"/>
    <property type="match status" value="1"/>
</dbReference>
<dbReference type="EC" id="2.5.1.56" evidence="2"/>
<comment type="caution">
    <text evidence="2">The sequence shown here is derived from an EMBL/GenBank/DDBJ whole genome shotgun (WGS) entry which is preliminary data.</text>
</comment>
<dbReference type="InterPro" id="IPR057736">
    <property type="entry name" value="SAF_PseI/NeuA/NeuB"/>
</dbReference>
<reference evidence="2 3" key="1">
    <citation type="submission" date="2024-09" db="EMBL/GenBank/DDBJ databases">
        <authorList>
            <person name="Ruan L."/>
        </authorList>
    </citation>
    <scope>NUCLEOTIDE SEQUENCE [LARGE SCALE GENOMIC DNA]</scope>
    <source>
        <strain evidence="2 3">D33</strain>
    </source>
</reference>
<proteinExistence type="predicted"/>
<evidence type="ECO:0000313" key="2">
    <source>
        <dbReference type="EMBL" id="MFB5681583.1"/>
    </source>
</evidence>
<dbReference type="NCBIfam" id="TIGR03569">
    <property type="entry name" value="NeuB_NnaB"/>
    <property type="match status" value="1"/>
</dbReference>
<dbReference type="InterPro" id="IPR051690">
    <property type="entry name" value="PseI-like"/>
</dbReference>
<dbReference type="SUPFAM" id="SSF51569">
    <property type="entry name" value="Aldolase"/>
    <property type="match status" value="1"/>
</dbReference>
<dbReference type="CDD" id="cd11615">
    <property type="entry name" value="SAF_NeuB_like"/>
    <property type="match status" value="1"/>
</dbReference>